<dbReference type="InterPro" id="IPR047146">
    <property type="entry name" value="Cyt_P450_E_CYP52_fungi"/>
</dbReference>
<evidence type="ECO:0000256" key="9">
    <source>
        <dbReference type="ARBA" id="ARBA00023004"/>
    </source>
</evidence>
<dbReference type="EMBL" id="MU251275">
    <property type="protein sequence ID" value="KAG9250624.1"/>
    <property type="molecule type" value="Genomic_DNA"/>
</dbReference>
<evidence type="ECO:0000256" key="2">
    <source>
        <dbReference type="ARBA" id="ARBA00004167"/>
    </source>
</evidence>
<keyword evidence="6" id="KW-0479">Metal-binding</keyword>
<dbReference type="PANTHER" id="PTHR24287">
    <property type="entry name" value="P450, PUTATIVE (EUROFUNG)-RELATED"/>
    <property type="match status" value="1"/>
</dbReference>
<evidence type="ECO:0000313" key="13">
    <source>
        <dbReference type="EMBL" id="KAG9250624.1"/>
    </source>
</evidence>
<organism evidence="13 14">
    <name type="scientific">Emericellopsis atlantica</name>
    <dbReference type="NCBI Taxonomy" id="2614577"/>
    <lineage>
        <taxon>Eukaryota</taxon>
        <taxon>Fungi</taxon>
        <taxon>Dikarya</taxon>
        <taxon>Ascomycota</taxon>
        <taxon>Pezizomycotina</taxon>
        <taxon>Sordariomycetes</taxon>
        <taxon>Hypocreomycetidae</taxon>
        <taxon>Hypocreales</taxon>
        <taxon>Bionectriaceae</taxon>
        <taxon>Emericellopsis</taxon>
    </lineage>
</organism>
<evidence type="ECO:0000256" key="8">
    <source>
        <dbReference type="ARBA" id="ARBA00023002"/>
    </source>
</evidence>
<evidence type="ECO:0000256" key="7">
    <source>
        <dbReference type="ARBA" id="ARBA00022989"/>
    </source>
</evidence>
<keyword evidence="9" id="KW-0408">Iron</keyword>
<keyword evidence="11" id="KW-0472">Membrane</keyword>
<dbReference type="GO" id="GO:0016705">
    <property type="term" value="F:oxidoreductase activity, acting on paired donors, with incorporation or reduction of molecular oxygen"/>
    <property type="evidence" value="ECO:0007669"/>
    <property type="project" value="InterPro"/>
</dbReference>
<evidence type="ECO:0000256" key="11">
    <source>
        <dbReference type="ARBA" id="ARBA00023136"/>
    </source>
</evidence>
<gene>
    <name evidence="13" type="ORF">F5Z01DRAFT_629062</name>
</gene>
<evidence type="ECO:0000256" key="6">
    <source>
        <dbReference type="ARBA" id="ARBA00022723"/>
    </source>
</evidence>
<name>A0A9P7ZEF9_9HYPO</name>
<keyword evidence="8" id="KW-0560">Oxidoreductase</keyword>
<proteinExistence type="inferred from homology"/>
<dbReference type="GO" id="GO:0005506">
    <property type="term" value="F:iron ion binding"/>
    <property type="evidence" value="ECO:0007669"/>
    <property type="project" value="InterPro"/>
</dbReference>
<comment type="cofactor">
    <cofactor evidence="1">
        <name>heme</name>
        <dbReference type="ChEBI" id="CHEBI:30413"/>
    </cofactor>
</comment>
<dbReference type="GeneID" id="70292541"/>
<sequence length="106" mass="11275">VNPRTATKTTTLPVGGGPEGSTPVLVPRGTTVGYSVYIMHRRKDLYREDADSFCPGRWEGGRLSDVGWGSLPFNGGPGLGWSLAPGLLPSNDQSVRKQSLPPVRGL</sequence>
<dbReference type="InterPro" id="IPR001128">
    <property type="entry name" value="Cyt_P450"/>
</dbReference>
<comment type="subcellular location">
    <subcellularLocation>
        <location evidence="2">Membrane</location>
        <topology evidence="2">Single-pass membrane protein</topology>
    </subcellularLocation>
</comment>
<keyword evidence="14" id="KW-1185">Reference proteome</keyword>
<feature type="non-terminal residue" evidence="13">
    <location>
        <position position="1"/>
    </location>
</feature>
<feature type="region of interest" description="Disordered" evidence="12">
    <location>
        <begin position="1"/>
        <end position="26"/>
    </location>
</feature>
<dbReference type="OrthoDB" id="1470350at2759"/>
<protein>
    <submittedName>
        <fullName evidence="13">Uncharacterized protein</fullName>
    </submittedName>
</protein>
<keyword evidence="5" id="KW-0812">Transmembrane</keyword>
<evidence type="ECO:0000256" key="3">
    <source>
        <dbReference type="ARBA" id="ARBA00010617"/>
    </source>
</evidence>
<dbReference type="Pfam" id="PF00067">
    <property type="entry name" value="p450"/>
    <property type="match status" value="1"/>
</dbReference>
<feature type="compositionally biased region" description="Polar residues" evidence="12">
    <location>
        <begin position="1"/>
        <end position="12"/>
    </location>
</feature>
<dbReference type="GO" id="GO:0004497">
    <property type="term" value="F:monooxygenase activity"/>
    <property type="evidence" value="ECO:0007669"/>
    <property type="project" value="UniProtKB-KW"/>
</dbReference>
<dbReference type="PANTHER" id="PTHR24287:SF1">
    <property type="entry name" value="P450, PUTATIVE (EUROFUNG)-RELATED"/>
    <property type="match status" value="1"/>
</dbReference>
<dbReference type="GO" id="GO:0016020">
    <property type="term" value="C:membrane"/>
    <property type="evidence" value="ECO:0007669"/>
    <property type="project" value="UniProtKB-SubCell"/>
</dbReference>
<evidence type="ECO:0000256" key="12">
    <source>
        <dbReference type="SAM" id="MobiDB-lite"/>
    </source>
</evidence>
<evidence type="ECO:0000256" key="1">
    <source>
        <dbReference type="ARBA" id="ARBA00001971"/>
    </source>
</evidence>
<reference evidence="13" key="1">
    <citation type="journal article" date="2021" name="IMA Fungus">
        <title>Genomic characterization of three marine fungi, including Emericellopsis atlantica sp. nov. with signatures of a generalist lifestyle and marine biomass degradation.</title>
        <authorList>
            <person name="Hagestad O.C."/>
            <person name="Hou L."/>
            <person name="Andersen J.H."/>
            <person name="Hansen E.H."/>
            <person name="Altermark B."/>
            <person name="Li C."/>
            <person name="Kuhnert E."/>
            <person name="Cox R.J."/>
            <person name="Crous P.W."/>
            <person name="Spatafora J.W."/>
            <person name="Lail K."/>
            <person name="Amirebrahimi M."/>
            <person name="Lipzen A."/>
            <person name="Pangilinan J."/>
            <person name="Andreopoulos W."/>
            <person name="Hayes R.D."/>
            <person name="Ng V."/>
            <person name="Grigoriev I.V."/>
            <person name="Jackson S.A."/>
            <person name="Sutton T.D.S."/>
            <person name="Dobson A.D.W."/>
            <person name="Rama T."/>
        </authorList>
    </citation>
    <scope>NUCLEOTIDE SEQUENCE</scope>
    <source>
        <strain evidence="13">TS7</strain>
    </source>
</reference>
<evidence type="ECO:0000256" key="10">
    <source>
        <dbReference type="ARBA" id="ARBA00023033"/>
    </source>
</evidence>
<dbReference type="Proteomes" id="UP000887229">
    <property type="component" value="Unassembled WGS sequence"/>
</dbReference>
<comment type="caution">
    <text evidence="13">The sequence shown here is derived from an EMBL/GenBank/DDBJ whole genome shotgun (WGS) entry which is preliminary data.</text>
</comment>
<dbReference type="Gene3D" id="1.10.630.10">
    <property type="entry name" value="Cytochrome P450"/>
    <property type="match status" value="1"/>
</dbReference>
<evidence type="ECO:0000256" key="4">
    <source>
        <dbReference type="ARBA" id="ARBA00022617"/>
    </source>
</evidence>
<accession>A0A9P7ZEF9</accession>
<dbReference type="RefSeq" id="XP_046114548.1">
    <property type="nucleotide sequence ID" value="XM_046261638.1"/>
</dbReference>
<evidence type="ECO:0000256" key="5">
    <source>
        <dbReference type="ARBA" id="ARBA00022692"/>
    </source>
</evidence>
<evidence type="ECO:0000313" key="14">
    <source>
        <dbReference type="Proteomes" id="UP000887229"/>
    </source>
</evidence>
<keyword evidence="10" id="KW-0503">Monooxygenase</keyword>
<dbReference type="GO" id="GO:0020037">
    <property type="term" value="F:heme binding"/>
    <property type="evidence" value="ECO:0007669"/>
    <property type="project" value="InterPro"/>
</dbReference>
<feature type="region of interest" description="Disordered" evidence="12">
    <location>
        <begin position="86"/>
        <end position="106"/>
    </location>
</feature>
<comment type="similarity">
    <text evidence="3">Belongs to the cytochrome P450 family.</text>
</comment>
<keyword evidence="7" id="KW-1133">Transmembrane helix</keyword>
<dbReference type="AlphaFoldDB" id="A0A9P7ZEF9"/>
<dbReference type="SUPFAM" id="SSF48264">
    <property type="entry name" value="Cytochrome P450"/>
    <property type="match status" value="1"/>
</dbReference>
<dbReference type="InterPro" id="IPR036396">
    <property type="entry name" value="Cyt_P450_sf"/>
</dbReference>
<keyword evidence="4" id="KW-0349">Heme</keyword>